<evidence type="ECO:0000256" key="3">
    <source>
        <dbReference type="ARBA" id="ARBA00023315"/>
    </source>
</evidence>
<dbReference type="FunFam" id="3.40.630.30:FF:000064">
    <property type="entry name" value="GNAT family acetyltransferase"/>
    <property type="match status" value="1"/>
</dbReference>
<reference evidence="5 6" key="1">
    <citation type="submission" date="2020-02" db="EMBL/GenBank/DDBJ databases">
        <authorList>
            <person name="Li X.-J."/>
            <person name="Han X.-M."/>
        </authorList>
    </citation>
    <scope>NUCLEOTIDE SEQUENCE [LARGE SCALE GENOMIC DNA]</scope>
    <source>
        <strain evidence="5 6">CCTCC AB 2017055</strain>
    </source>
</reference>
<dbReference type="Pfam" id="PF00583">
    <property type="entry name" value="Acetyltransf_1"/>
    <property type="match status" value="1"/>
</dbReference>
<dbReference type="InterPro" id="IPR016181">
    <property type="entry name" value="Acyl_CoA_acyltransferase"/>
</dbReference>
<sequence length="174" mass="18995">MNDVETQQPVSRTTIRPAEPSDVDTLHRFIVELAEAEDFPGEVSAAPSDVGDALFGRRPVAEAVMGMADGEPAGFALFYPTYSTVVGRAGIHLEDIYVRPEHQGNGLGTALLRHVAGVAVERGCARLEWWVLRTNDPAIRLYRRLNARAVDEVEIYRLDGEALLDLADAAGTPR</sequence>
<feature type="domain" description="N-acetyltransferase" evidence="4">
    <location>
        <begin position="13"/>
        <end position="170"/>
    </location>
</feature>
<dbReference type="PANTHER" id="PTHR10545:SF29">
    <property type="entry name" value="GH14572P-RELATED"/>
    <property type="match status" value="1"/>
</dbReference>
<organism evidence="5 6">
    <name type="scientific">Phytoactinopolyspora halotolerans</name>
    <dbReference type="NCBI Taxonomy" id="1981512"/>
    <lineage>
        <taxon>Bacteria</taxon>
        <taxon>Bacillati</taxon>
        <taxon>Actinomycetota</taxon>
        <taxon>Actinomycetes</taxon>
        <taxon>Jiangellales</taxon>
        <taxon>Jiangellaceae</taxon>
        <taxon>Phytoactinopolyspora</taxon>
    </lineage>
</organism>
<comment type="similarity">
    <text evidence="1">Belongs to the acetyltransferase family.</text>
</comment>
<comment type="caution">
    <text evidence="5">The sequence shown here is derived from an EMBL/GenBank/DDBJ whole genome shotgun (WGS) entry which is preliminary data.</text>
</comment>
<keyword evidence="3" id="KW-0012">Acyltransferase</keyword>
<proteinExistence type="inferred from homology"/>
<gene>
    <name evidence="5" type="ORF">G1H10_08180</name>
</gene>
<evidence type="ECO:0000256" key="2">
    <source>
        <dbReference type="ARBA" id="ARBA00022679"/>
    </source>
</evidence>
<name>A0A6L9S521_9ACTN</name>
<accession>A0A6L9S521</accession>
<evidence type="ECO:0000256" key="1">
    <source>
        <dbReference type="ARBA" id="ARBA00008694"/>
    </source>
</evidence>
<evidence type="ECO:0000313" key="5">
    <source>
        <dbReference type="EMBL" id="NEE00147.1"/>
    </source>
</evidence>
<keyword evidence="6" id="KW-1185">Reference proteome</keyword>
<dbReference type="Gene3D" id="3.40.630.30">
    <property type="match status" value="1"/>
</dbReference>
<evidence type="ECO:0000259" key="4">
    <source>
        <dbReference type="PROSITE" id="PS51186"/>
    </source>
</evidence>
<dbReference type="PANTHER" id="PTHR10545">
    <property type="entry name" value="DIAMINE N-ACETYLTRANSFERASE"/>
    <property type="match status" value="1"/>
</dbReference>
<dbReference type="InterPro" id="IPR000182">
    <property type="entry name" value="GNAT_dom"/>
</dbReference>
<protein>
    <submittedName>
        <fullName evidence="5">GNAT family N-acetyltransferase</fullName>
    </submittedName>
</protein>
<dbReference type="Proteomes" id="UP000475214">
    <property type="component" value="Unassembled WGS sequence"/>
</dbReference>
<evidence type="ECO:0000313" key="6">
    <source>
        <dbReference type="Proteomes" id="UP000475214"/>
    </source>
</evidence>
<keyword evidence="2 5" id="KW-0808">Transferase</keyword>
<dbReference type="InterPro" id="IPR051016">
    <property type="entry name" value="Diverse_Substrate_AcTransf"/>
</dbReference>
<dbReference type="GO" id="GO:0008080">
    <property type="term" value="F:N-acetyltransferase activity"/>
    <property type="evidence" value="ECO:0007669"/>
    <property type="project" value="TreeGrafter"/>
</dbReference>
<dbReference type="AlphaFoldDB" id="A0A6L9S521"/>
<dbReference type="CDD" id="cd04301">
    <property type="entry name" value="NAT_SF"/>
    <property type="match status" value="1"/>
</dbReference>
<dbReference type="EMBL" id="JAAGOA010000004">
    <property type="protein sequence ID" value="NEE00147.1"/>
    <property type="molecule type" value="Genomic_DNA"/>
</dbReference>
<dbReference type="SUPFAM" id="SSF55729">
    <property type="entry name" value="Acyl-CoA N-acyltransferases (Nat)"/>
    <property type="match status" value="1"/>
</dbReference>
<dbReference type="PROSITE" id="PS51186">
    <property type="entry name" value="GNAT"/>
    <property type="match status" value="1"/>
</dbReference>